<evidence type="ECO:0000259" key="13">
    <source>
        <dbReference type="Pfam" id="PF00137"/>
    </source>
</evidence>
<reference evidence="14 15" key="1">
    <citation type="submission" date="2015-03" db="EMBL/GenBank/DDBJ databases">
        <title>Caedibacter varicaedens, whole genome shotgun sequence.</title>
        <authorList>
            <person name="Suzuki H."/>
            <person name="Dapper A.L."/>
            <person name="Gibson A.K."/>
            <person name="Jackson C."/>
            <person name="Lee H."/>
            <person name="Pejaver V.R."/>
            <person name="Doak T."/>
            <person name="Lynch M."/>
        </authorList>
    </citation>
    <scope>NUCLEOTIDE SEQUENCE [LARGE SCALE GENOMIC DNA]</scope>
</reference>
<evidence type="ECO:0000313" key="15">
    <source>
        <dbReference type="Proteomes" id="UP000036771"/>
    </source>
</evidence>
<dbReference type="InterPro" id="IPR020537">
    <property type="entry name" value="ATP_synth_F0_csu_DDCD_BS"/>
</dbReference>
<dbReference type="GO" id="GO:0033177">
    <property type="term" value="C:proton-transporting two-sector ATPase complex, proton-transporting domain"/>
    <property type="evidence" value="ECO:0007669"/>
    <property type="project" value="InterPro"/>
</dbReference>
<evidence type="ECO:0000256" key="4">
    <source>
        <dbReference type="ARBA" id="ARBA00022547"/>
    </source>
</evidence>
<feature type="transmembrane region" description="Helical" evidence="12">
    <location>
        <begin position="48"/>
        <end position="73"/>
    </location>
</feature>
<dbReference type="GO" id="GO:0046933">
    <property type="term" value="F:proton-transporting ATP synthase activity, rotational mechanism"/>
    <property type="evidence" value="ECO:0007669"/>
    <property type="project" value="UniProtKB-UniRule"/>
</dbReference>
<keyword evidence="8 12" id="KW-0406">Ion transport</keyword>
<keyword evidence="3 12" id="KW-0813">Transport</keyword>
<organism evidence="14 15">
    <name type="scientific">Caedimonas varicaedens</name>
    <dbReference type="NCBI Taxonomy" id="1629334"/>
    <lineage>
        <taxon>Bacteria</taxon>
        <taxon>Pseudomonadati</taxon>
        <taxon>Pseudomonadota</taxon>
        <taxon>Alphaproteobacteria</taxon>
        <taxon>Holosporales</taxon>
        <taxon>Caedimonadaceae</taxon>
        <taxon>Caedimonas</taxon>
    </lineage>
</organism>
<dbReference type="PROSITE" id="PS00605">
    <property type="entry name" value="ATPASE_C"/>
    <property type="match status" value="1"/>
</dbReference>
<evidence type="ECO:0000256" key="8">
    <source>
        <dbReference type="ARBA" id="ARBA00023065"/>
    </source>
</evidence>
<dbReference type="HAMAP" id="MF_01396">
    <property type="entry name" value="ATP_synth_c_bact"/>
    <property type="match status" value="1"/>
</dbReference>
<dbReference type="SUPFAM" id="SSF81333">
    <property type="entry name" value="F1F0 ATP synthase subunit C"/>
    <property type="match status" value="1"/>
</dbReference>
<evidence type="ECO:0000256" key="9">
    <source>
        <dbReference type="ARBA" id="ARBA00023121"/>
    </source>
</evidence>
<dbReference type="GO" id="GO:0005886">
    <property type="term" value="C:plasma membrane"/>
    <property type="evidence" value="ECO:0007669"/>
    <property type="project" value="UniProtKB-SubCell"/>
</dbReference>
<keyword evidence="7 12" id="KW-1133">Transmembrane helix</keyword>
<comment type="similarity">
    <text evidence="2 12">Belongs to the ATPase C chain family.</text>
</comment>
<dbReference type="InterPro" id="IPR038662">
    <property type="entry name" value="ATP_synth_F0_csu_sf"/>
</dbReference>
<dbReference type="InterPro" id="IPR000454">
    <property type="entry name" value="ATP_synth_F0_csu"/>
</dbReference>
<keyword evidence="10 12" id="KW-0472">Membrane</keyword>
<dbReference type="OrthoDB" id="9811093at2"/>
<keyword evidence="5 12" id="KW-0812">Transmembrane</keyword>
<evidence type="ECO:0000256" key="12">
    <source>
        <dbReference type="HAMAP-Rule" id="MF_01396"/>
    </source>
</evidence>
<dbReference type="AlphaFoldDB" id="A0A0K8ME62"/>
<dbReference type="CDD" id="cd18182">
    <property type="entry name" value="ATP-synt_Fo_c_ATP5G3"/>
    <property type="match status" value="1"/>
</dbReference>
<dbReference type="Gene3D" id="1.20.20.10">
    <property type="entry name" value="F1F0 ATP synthase subunit C"/>
    <property type="match status" value="1"/>
</dbReference>
<comment type="function">
    <text evidence="12">Key component of the F(0) channel; it plays a direct role in translocation across the membrane. A homomeric c-ring of between 10-14 subunits forms the central stalk rotor element with the F(1) delta and epsilon subunits.</text>
</comment>
<evidence type="ECO:0000256" key="6">
    <source>
        <dbReference type="ARBA" id="ARBA00022781"/>
    </source>
</evidence>
<keyword evidence="11 12" id="KW-0066">ATP synthesis</keyword>
<dbReference type="Proteomes" id="UP000036771">
    <property type="component" value="Unassembled WGS sequence"/>
</dbReference>
<dbReference type="GO" id="GO:0045259">
    <property type="term" value="C:proton-transporting ATP synthase complex"/>
    <property type="evidence" value="ECO:0007669"/>
    <property type="project" value="UniProtKB-KW"/>
</dbReference>
<keyword evidence="9 12" id="KW-0446">Lipid-binding</keyword>
<keyword evidence="4 12" id="KW-0138">CF(0)</keyword>
<dbReference type="PANTHER" id="PTHR10031">
    <property type="entry name" value="ATP SYNTHASE LIPID-BINDING PROTEIN, MITOCHONDRIAL"/>
    <property type="match status" value="1"/>
</dbReference>
<proteinExistence type="inferred from homology"/>
<keyword evidence="15" id="KW-1185">Reference proteome</keyword>
<comment type="subcellular location">
    <subcellularLocation>
        <location evidence="12">Cell membrane</location>
        <topology evidence="12">Multi-pass membrane protein</topology>
    </subcellularLocation>
    <subcellularLocation>
        <location evidence="1">Membrane</location>
        <topology evidence="1">Multi-pass membrane protein</topology>
    </subcellularLocation>
</comment>
<evidence type="ECO:0000256" key="7">
    <source>
        <dbReference type="ARBA" id="ARBA00022989"/>
    </source>
</evidence>
<sequence>MEIGAAKLIGAGLAVIALLGVGIGVGNIFSNLIKAIARNPSVKNDVMIPAYIGAALTEAVGILAFTVSLIILFKA</sequence>
<protein>
    <recommendedName>
        <fullName evidence="12">ATP synthase subunit c</fullName>
    </recommendedName>
    <alternativeName>
        <fullName evidence="12">ATP synthase F(0) sector subunit c</fullName>
    </alternativeName>
    <alternativeName>
        <fullName evidence="12">F-type ATPase subunit c</fullName>
        <shortName evidence="12">F-ATPase subunit c</shortName>
    </alternativeName>
    <alternativeName>
        <fullName evidence="12">Lipid-binding protein</fullName>
    </alternativeName>
</protein>
<dbReference type="STRING" id="1629334.Cva_01499"/>
<keyword evidence="12" id="KW-1003">Cell membrane</keyword>
<comment type="caution">
    <text evidence="12">Lacks conserved residue(s) required for the propagation of feature annotation.</text>
</comment>
<gene>
    <name evidence="12 14" type="primary">atpE</name>
    <name evidence="14" type="ORF">Cva_01499</name>
</gene>
<evidence type="ECO:0000256" key="11">
    <source>
        <dbReference type="ARBA" id="ARBA00023310"/>
    </source>
</evidence>
<evidence type="ECO:0000313" key="14">
    <source>
        <dbReference type="EMBL" id="GAO98830.1"/>
    </source>
</evidence>
<evidence type="ECO:0000256" key="10">
    <source>
        <dbReference type="ARBA" id="ARBA00023136"/>
    </source>
</evidence>
<dbReference type="PRINTS" id="PR00124">
    <property type="entry name" value="ATPASEC"/>
</dbReference>
<dbReference type="GO" id="GO:0008289">
    <property type="term" value="F:lipid binding"/>
    <property type="evidence" value="ECO:0007669"/>
    <property type="project" value="UniProtKB-KW"/>
</dbReference>
<evidence type="ECO:0000256" key="5">
    <source>
        <dbReference type="ARBA" id="ARBA00022692"/>
    </source>
</evidence>
<comment type="function">
    <text evidence="12">F(1)F(0) ATP synthase produces ATP from ADP in the presence of a proton or sodium gradient. F-type ATPases consist of two structural domains, F(1) containing the extramembraneous catalytic core and F(0) containing the membrane proton channel, linked together by a central stalk and a peripheral stalk. During catalysis, ATP synthesis in the catalytic domain of F(1) is coupled via a rotary mechanism of the central stalk subunits to proton translocation.</text>
</comment>
<evidence type="ECO:0000256" key="3">
    <source>
        <dbReference type="ARBA" id="ARBA00022448"/>
    </source>
</evidence>
<comment type="caution">
    <text evidence="14">The sequence shown here is derived from an EMBL/GenBank/DDBJ whole genome shotgun (WGS) entry which is preliminary data.</text>
</comment>
<accession>A0A0K8ME62</accession>
<dbReference type="Pfam" id="PF00137">
    <property type="entry name" value="ATP-synt_C"/>
    <property type="match status" value="1"/>
</dbReference>
<keyword evidence="6 12" id="KW-0375">Hydrogen ion transport</keyword>
<evidence type="ECO:0000256" key="1">
    <source>
        <dbReference type="ARBA" id="ARBA00004141"/>
    </source>
</evidence>
<name>A0A0K8ME62_9PROT</name>
<dbReference type="PANTHER" id="PTHR10031:SF0">
    <property type="entry name" value="ATPASE PROTEIN 9"/>
    <property type="match status" value="1"/>
</dbReference>
<dbReference type="EMBL" id="BBVC01000096">
    <property type="protein sequence ID" value="GAO98830.1"/>
    <property type="molecule type" value="Genomic_DNA"/>
</dbReference>
<feature type="site" description="Reversibly protonated during proton transport" evidence="12">
    <location>
        <position position="58"/>
    </location>
</feature>
<dbReference type="InterPro" id="IPR035921">
    <property type="entry name" value="F/V-ATP_Csub_sf"/>
</dbReference>
<feature type="domain" description="V-ATPase proteolipid subunit C-like" evidence="13">
    <location>
        <begin position="9"/>
        <end position="71"/>
    </location>
</feature>
<evidence type="ECO:0000256" key="2">
    <source>
        <dbReference type="ARBA" id="ARBA00006704"/>
    </source>
</evidence>
<dbReference type="InterPro" id="IPR002379">
    <property type="entry name" value="ATPase_proteolipid_c-like_dom"/>
</dbReference>